<feature type="region of interest" description="Disordered" evidence="1">
    <location>
        <begin position="269"/>
        <end position="296"/>
    </location>
</feature>
<name>A0A9P1NNI2_9PROT</name>
<dbReference type="AlphaFoldDB" id="A0A9P1NNI2"/>
<proteinExistence type="predicted"/>
<sequence>MLGRSATAAAATTATTVAATAAAAAAVATATTAATRLVAATATAVTAATTAFALTAAGEVDLVDTHRKAGAAGAVALLELAERNLAGDHHGLALGQVRCQGLRAAAPDGAVHPLGGLAVAEPDVVGDAEAQNLFAALRGAKLTVRAEAPRKRPYIHRTCLLARVPGIPSDPFGRPAEGRPDTGGVCSQGRFDPWSGPCPPRLALHKARGTGTGQPPPPERLAPSIRINPPGPHGREHSMNKHSRESPCRQPIPWWLPIIVSPAPPRPLPGVPASRPCAPRGRKGTRTGGKSPARGTYLSGLLNRLRRLPFPTGFG</sequence>
<dbReference type="KEGG" id="abs:AZOBR_p120081"/>
<organism evidence="3 4">
    <name type="scientific">Azospirillum baldaniorum</name>
    <dbReference type="NCBI Taxonomy" id="1064539"/>
    <lineage>
        <taxon>Bacteria</taxon>
        <taxon>Pseudomonadati</taxon>
        <taxon>Pseudomonadota</taxon>
        <taxon>Alphaproteobacteria</taxon>
        <taxon>Rhodospirillales</taxon>
        <taxon>Azospirillaceae</taxon>
        <taxon>Azospirillum</taxon>
    </lineage>
</organism>
<keyword evidence="3" id="KW-0614">Plasmid</keyword>
<keyword evidence="2" id="KW-0732">Signal</keyword>
<gene>
    <name evidence="3" type="ORF">AZOBR_p120081</name>
</gene>
<dbReference type="Proteomes" id="UP000007319">
    <property type="component" value="Plasmid AZOBR_p1"/>
</dbReference>
<feature type="compositionally biased region" description="Basic and acidic residues" evidence="1">
    <location>
        <begin position="233"/>
        <end position="247"/>
    </location>
</feature>
<feature type="region of interest" description="Disordered" evidence="1">
    <location>
        <begin position="202"/>
        <end position="247"/>
    </location>
</feature>
<evidence type="ECO:0000313" key="4">
    <source>
        <dbReference type="Proteomes" id="UP000007319"/>
    </source>
</evidence>
<keyword evidence="4" id="KW-1185">Reference proteome</keyword>
<protein>
    <recommendedName>
        <fullName evidence="5">Secreted protein</fullName>
    </recommendedName>
</protein>
<evidence type="ECO:0000313" key="3">
    <source>
        <dbReference type="EMBL" id="CCC99763.1"/>
    </source>
</evidence>
<geneLocation type="plasmid" evidence="3 4">
    <name>AZOBR_p1</name>
</geneLocation>
<reference evidence="3 4" key="1">
    <citation type="journal article" date="2011" name="PLoS Genet.">
        <title>Azospirillum genomes reveal transition of bacteria from aquatic to terrestrial environments.</title>
        <authorList>
            <person name="Wisniewski-Dye F."/>
            <person name="Borziak K."/>
            <person name="Khalsa-Moyers G."/>
            <person name="Alexandre G."/>
            <person name="Sukharnikov L.O."/>
            <person name="Wuichet K."/>
            <person name="Hurst G.B."/>
            <person name="McDonald W.H."/>
            <person name="Robertson J.S."/>
            <person name="Barbe V."/>
            <person name="Calteau A."/>
            <person name="Rouy Z."/>
            <person name="Mangenot S."/>
            <person name="Prigent-Combaret C."/>
            <person name="Normand P."/>
            <person name="Boyer M."/>
            <person name="Siguier P."/>
            <person name="Dessaux Y."/>
            <person name="Elmerich C."/>
            <person name="Condemine G."/>
            <person name="Krishnen G."/>
            <person name="Kennedy I."/>
            <person name="Paterson A.H."/>
            <person name="Gonzalez V."/>
            <person name="Mavingui P."/>
            <person name="Zhulin I.B."/>
        </authorList>
    </citation>
    <scope>NUCLEOTIDE SEQUENCE [LARGE SCALE GENOMIC DNA]</scope>
    <source>
        <strain evidence="3 4">Sp245</strain>
    </source>
</reference>
<feature type="signal peptide" evidence="2">
    <location>
        <begin position="1"/>
        <end position="33"/>
    </location>
</feature>
<feature type="chain" id="PRO_5040324038" description="Secreted protein" evidence="2">
    <location>
        <begin position="34"/>
        <end position="315"/>
    </location>
</feature>
<accession>A0A9P1NNI2</accession>
<evidence type="ECO:0008006" key="5">
    <source>
        <dbReference type="Google" id="ProtNLM"/>
    </source>
</evidence>
<dbReference type="EMBL" id="HE577328">
    <property type="protein sequence ID" value="CCC99763.1"/>
    <property type="molecule type" value="Genomic_DNA"/>
</dbReference>
<evidence type="ECO:0000256" key="2">
    <source>
        <dbReference type="SAM" id="SignalP"/>
    </source>
</evidence>
<evidence type="ECO:0000256" key="1">
    <source>
        <dbReference type="SAM" id="MobiDB-lite"/>
    </source>
</evidence>